<reference evidence="7" key="1">
    <citation type="submission" date="2024-06" db="EMBL/GenBank/DDBJ databases">
        <authorList>
            <person name="Liu X."/>
            <person name="Lenzi L."/>
            <person name="Haldenby T S."/>
            <person name="Uol C."/>
        </authorList>
    </citation>
    <scope>NUCLEOTIDE SEQUENCE</scope>
</reference>
<evidence type="ECO:0000256" key="3">
    <source>
        <dbReference type="ARBA" id="ARBA00022737"/>
    </source>
</evidence>
<feature type="transmembrane region" description="Helical" evidence="5">
    <location>
        <begin position="393"/>
        <end position="414"/>
    </location>
</feature>
<dbReference type="EMBL" id="CAXLJL010000157">
    <property type="protein sequence ID" value="CAL5133844.1"/>
    <property type="molecule type" value="Genomic_DNA"/>
</dbReference>
<dbReference type="AlphaFoldDB" id="A0AAV2TCR0"/>
<dbReference type="InterPro" id="IPR032675">
    <property type="entry name" value="LRR_dom_sf"/>
</dbReference>
<evidence type="ECO:0000259" key="6">
    <source>
        <dbReference type="PROSITE" id="PS50835"/>
    </source>
</evidence>
<keyword evidence="1" id="KW-0433">Leucine-rich repeat</keyword>
<gene>
    <name evidence="7" type="ORF">CDAUBV1_LOCUS7074</name>
</gene>
<organism evidence="7 8">
    <name type="scientific">Calicophoron daubneyi</name>
    <name type="common">Rumen fluke</name>
    <name type="synonym">Paramphistomum daubneyi</name>
    <dbReference type="NCBI Taxonomy" id="300641"/>
    <lineage>
        <taxon>Eukaryota</taxon>
        <taxon>Metazoa</taxon>
        <taxon>Spiralia</taxon>
        <taxon>Lophotrochozoa</taxon>
        <taxon>Platyhelminthes</taxon>
        <taxon>Trematoda</taxon>
        <taxon>Digenea</taxon>
        <taxon>Plagiorchiida</taxon>
        <taxon>Pronocephalata</taxon>
        <taxon>Paramphistomoidea</taxon>
        <taxon>Paramphistomidae</taxon>
        <taxon>Calicophoron</taxon>
    </lineage>
</organism>
<dbReference type="InterPro" id="IPR000483">
    <property type="entry name" value="Cys-rich_flank_reg_C"/>
</dbReference>
<keyword evidence="3" id="KW-0677">Repeat</keyword>
<name>A0AAV2TCR0_CALDB</name>
<feature type="region of interest" description="Disordered" evidence="4">
    <location>
        <begin position="351"/>
        <end position="374"/>
    </location>
</feature>
<dbReference type="PANTHER" id="PTHR24366">
    <property type="entry name" value="IG(IMMUNOGLOBULIN) AND LRR(LEUCINE RICH REPEAT) DOMAINS"/>
    <property type="match status" value="1"/>
</dbReference>
<evidence type="ECO:0000256" key="5">
    <source>
        <dbReference type="SAM" id="Phobius"/>
    </source>
</evidence>
<dbReference type="InterPro" id="IPR001611">
    <property type="entry name" value="Leu-rich_rpt"/>
</dbReference>
<keyword evidence="2" id="KW-0732">Signal</keyword>
<dbReference type="PANTHER" id="PTHR24366:SF96">
    <property type="entry name" value="LEUCINE RICH REPEAT CONTAINING 53"/>
    <property type="match status" value="1"/>
</dbReference>
<keyword evidence="5" id="KW-0472">Membrane</keyword>
<keyword evidence="5" id="KW-0812">Transmembrane</keyword>
<dbReference type="Gene3D" id="3.80.10.10">
    <property type="entry name" value="Ribonuclease Inhibitor"/>
    <property type="match status" value="1"/>
</dbReference>
<keyword evidence="5" id="KW-1133">Transmembrane helix</keyword>
<dbReference type="SMART" id="SM00082">
    <property type="entry name" value="LRRCT"/>
    <property type="match status" value="1"/>
</dbReference>
<feature type="region of interest" description="Disordered" evidence="4">
    <location>
        <begin position="522"/>
        <end position="541"/>
    </location>
</feature>
<protein>
    <recommendedName>
        <fullName evidence="6">Ig-like domain-containing protein</fullName>
    </recommendedName>
</protein>
<evidence type="ECO:0000256" key="2">
    <source>
        <dbReference type="ARBA" id="ARBA00022729"/>
    </source>
</evidence>
<feature type="region of interest" description="Disordered" evidence="4">
    <location>
        <begin position="715"/>
        <end position="758"/>
    </location>
</feature>
<dbReference type="Proteomes" id="UP001497525">
    <property type="component" value="Unassembled WGS sequence"/>
</dbReference>
<proteinExistence type="predicted"/>
<comment type="caution">
    <text evidence="7">The sequence shown here is derived from an EMBL/GenBank/DDBJ whole genome shotgun (WGS) entry which is preliminary data.</text>
</comment>
<evidence type="ECO:0000256" key="1">
    <source>
        <dbReference type="ARBA" id="ARBA00022614"/>
    </source>
</evidence>
<dbReference type="InterPro" id="IPR003591">
    <property type="entry name" value="Leu-rich_rpt_typical-subtyp"/>
</dbReference>
<evidence type="ECO:0000256" key="4">
    <source>
        <dbReference type="SAM" id="MobiDB-lite"/>
    </source>
</evidence>
<evidence type="ECO:0000313" key="8">
    <source>
        <dbReference type="Proteomes" id="UP001497525"/>
    </source>
</evidence>
<dbReference type="SMART" id="SM00369">
    <property type="entry name" value="LRR_TYP"/>
    <property type="match status" value="1"/>
</dbReference>
<evidence type="ECO:0000313" key="7">
    <source>
        <dbReference type="EMBL" id="CAL5133844.1"/>
    </source>
</evidence>
<feature type="domain" description="Ig-like" evidence="6">
    <location>
        <begin position="190"/>
        <end position="297"/>
    </location>
</feature>
<sequence length="758" mass="83601">MHQLRVLDLSKNQISSVQPAAFSGLSLNLLSLTDNTQLSLSRGVFRNAQVYHFAARNCDLRELDYDTIADAKPRQLSLSQNQISWLDPSFAQLIRPSLSPKQGWGYIDLTDNPLNCNCQLIWLPKLIEEQMYFLHRSSALVRPLNARDEEDVSTESPIKLMHQINLTCASPPFLAGKLLPRSWNFFCPVPKVVGVDVSLPTASADFAQLTCIGRGQPSPSIAWTYRVQGQKVQRILDPQAQQNIYDSSFGDEYGANSGENSIHHMSERRLALNVSLNGPPVKNFTCTVWNDDNLQFSSRDQRRPFKSNTVPDTNAKDSMSYRMHEVTVRIHGLKNAYKSVADERISGAFQQKSADSSVNQTELSRSTTPTSNSVANSDRTGVYDYLFTERFSLLQLLGAIIGTFVVTVFLLYLATHLLTHFCNFTQIPLKEFPPSHIRIKRNLFKRPRKADGGLICSVSKGDFLSQANAGERALLTESNLTKAGNCDSAFSVMSATTSSIPGPSTIPVRQQNLPQTVLLSGLPAPTQTNRSSTPPPNPAYWPMPEYTYTGTGSHEYDVPRPLEPLIAHKTLPRSDLTDTHTLNPHASQPFLNLTSPSFISMSSGGHVNFHGGGENGPSTTGFNFSPTVPTFIQPWSPRPELPLLSPLLTWGPHGGGSAQNGVSFQNHLINGSCAQYPSSQSMIYSGDYPAYLQTRPYPHHHHHQVQPLLELMANSTNKPPVLSTGEENELKTPGSMKKTDGAGNSIVEVNRMSSASRS</sequence>
<dbReference type="PROSITE" id="PS51450">
    <property type="entry name" value="LRR"/>
    <property type="match status" value="1"/>
</dbReference>
<accession>A0AAV2TCR0</accession>
<dbReference type="SUPFAM" id="SSF52058">
    <property type="entry name" value="L domain-like"/>
    <property type="match status" value="1"/>
</dbReference>
<dbReference type="PROSITE" id="PS50835">
    <property type="entry name" value="IG_LIKE"/>
    <property type="match status" value="1"/>
</dbReference>
<dbReference type="InterPro" id="IPR007110">
    <property type="entry name" value="Ig-like_dom"/>
</dbReference>